<dbReference type="RefSeq" id="WP_181380215.1">
    <property type="nucleotide sequence ID" value="NZ_QGDI01000002.1"/>
</dbReference>
<dbReference type="AlphaFoldDB" id="A0A315Y4C7"/>
<protein>
    <submittedName>
        <fullName evidence="1">Uncharacterized protein</fullName>
    </submittedName>
</protein>
<evidence type="ECO:0000313" key="2">
    <source>
        <dbReference type="Proteomes" id="UP000245720"/>
    </source>
</evidence>
<gene>
    <name evidence="1" type="ORF">IE37_00609</name>
</gene>
<proteinExistence type="predicted"/>
<dbReference type="Proteomes" id="UP000245720">
    <property type="component" value="Unassembled WGS sequence"/>
</dbReference>
<comment type="caution">
    <text evidence="1">The sequence shown here is derived from an EMBL/GenBank/DDBJ whole genome shotgun (WGS) entry which is preliminary data.</text>
</comment>
<dbReference type="EMBL" id="QGDI01000002">
    <property type="protein sequence ID" value="PWJ14624.1"/>
    <property type="molecule type" value="Genomic_DNA"/>
</dbReference>
<name>A0A315Y4C7_RUMFL</name>
<reference evidence="1 2" key="1">
    <citation type="submission" date="2018-05" db="EMBL/GenBank/DDBJ databases">
        <title>The Hungate 1000. A catalogue of reference genomes from the rumen microbiome.</title>
        <authorList>
            <person name="Kelly W."/>
        </authorList>
    </citation>
    <scope>NUCLEOTIDE SEQUENCE [LARGE SCALE GENOMIC DNA]</scope>
    <source>
        <strain evidence="1 2">SAb67</strain>
    </source>
</reference>
<accession>A0A315Y4C7</accession>
<sequence>MSDTDVLHMAAMEKENMELWKLLQETRPVLRAAFFANYKDQNKANELYDKIVKKVGKE</sequence>
<organism evidence="1 2">
    <name type="scientific">Ruminococcus flavefaciens</name>
    <dbReference type="NCBI Taxonomy" id="1265"/>
    <lineage>
        <taxon>Bacteria</taxon>
        <taxon>Bacillati</taxon>
        <taxon>Bacillota</taxon>
        <taxon>Clostridia</taxon>
        <taxon>Eubacteriales</taxon>
        <taxon>Oscillospiraceae</taxon>
        <taxon>Ruminococcus</taxon>
    </lineage>
</organism>
<evidence type="ECO:0000313" key="1">
    <source>
        <dbReference type="EMBL" id="PWJ14624.1"/>
    </source>
</evidence>